<reference evidence="1" key="1">
    <citation type="submission" date="2023-01" db="EMBL/GenBank/DDBJ databases">
        <authorList>
            <person name="Van Ghelder C."/>
            <person name="Rancurel C."/>
        </authorList>
    </citation>
    <scope>NUCLEOTIDE SEQUENCE</scope>
    <source>
        <strain evidence="1">CNCM I-4278</strain>
    </source>
</reference>
<dbReference type="Proteomes" id="UP001152607">
    <property type="component" value="Unassembled WGS sequence"/>
</dbReference>
<gene>
    <name evidence="1" type="ORF">PDIGIT_LOCUS6766</name>
</gene>
<proteinExistence type="predicted"/>
<keyword evidence="2" id="KW-1185">Reference proteome</keyword>
<accession>A0A9W4UG67</accession>
<protein>
    <submittedName>
        <fullName evidence="1">Uncharacterized protein</fullName>
    </submittedName>
</protein>
<organism evidence="1 2">
    <name type="scientific">Periconia digitata</name>
    <dbReference type="NCBI Taxonomy" id="1303443"/>
    <lineage>
        <taxon>Eukaryota</taxon>
        <taxon>Fungi</taxon>
        <taxon>Dikarya</taxon>
        <taxon>Ascomycota</taxon>
        <taxon>Pezizomycotina</taxon>
        <taxon>Dothideomycetes</taxon>
        <taxon>Pleosporomycetidae</taxon>
        <taxon>Pleosporales</taxon>
        <taxon>Massarineae</taxon>
        <taxon>Periconiaceae</taxon>
        <taxon>Periconia</taxon>
    </lineage>
</organism>
<dbReference type="EMBL" id="CAOQHR010000004">
    <property type="protein sequence ID" value="CAI6333718.1"/>
    <property type="molecule type" value="Genomic_DNA"/>
</dbReference>
<evidence type="ECO:0000313" key="2">
    <source>
        <dbReference type="Proteomes" id="UP001152607"/>
    </source>
</evidence>
<dbReference type="AlphaFoldDB" id="A0A9W4UG67"/>
<sequence length="103" mass="12033">MQFPISPFVFQNCISSLVLQPRENQIHSGERKRERLQVLVSSGEMTRHTHTLRKHLDLFFCFFDGCSMRTSASYSKRLHHGSVRTLLEHYSDKPPPLRNMCCP</sequence>
<evidence type="ECO:0000313" key="1">
    <source>
        <dbReference type="EMBL" id="CAI6333718.1"/>
    </source>
</evidence>
<comment type="caution">
    <text evidence="1">The sequence shown here is derived from an EMBL/GenBank/DDBJ whole genome shotgun (WGS) entry which is preliminary data.</text>
</comment>
<name>A0A9W4UG67_9PLEO</name>